<sequence>MFQDFKFILKKPLLLVSLLFVATLPVIYAVTFLGAMWNPYERTSEMTFSIVNEDTGGNEINLGEDFIDEIKKHDDLKWEFTDLGTAENHLQSGESYGYIRIPKDASKNAESFLTEEPKQINLDLKTNPGHNFIGSIMSQQAGSTIVTQVSNTITKTYTETMFTSLKELKENSKEGADALKNLEKGMNDLNNGLIELNESASTLAQGETQFTNQLTSLSPMLGDYAQQVIAFQGQLERGADEVAGGTNQLTEGSANLQQGISELNKEMGKSINKVDNVSFTDSGAEYLASPIHLNVESTVHTQNYAQSFAPLIIGISLFIGSVTFNVVYPMNKIFETTVRPLKQWTSRVLLTLSHALIISTLLFIALVSAMNIEVASQGKFFLALFLWAAASIAAITALVMIFGNLGKFIGLLLLIVQLSSSAGTFPIETSNKFYETMHSILPMAYVITGLRDAIFGQTFDIPFSTIMYVLTSFIVVSHIVIYIVFFIKSLFPSYKEFTQKVSRFEN</sequence>
<dbReference type="AlphaFoldDB" id="A0A6V7R689"/>
<feature type="transmembrane region" description="Helical" evidence="6">
    <location>
        <begin position="308"/>
        <end position="328"/>
    </location>
</feature>
<dbReference type="Pfam" id="PF12698">
    <property type="entry name" value="ABC2_membrane_3"/>
    <property type="match status" value="1"/>
</dbReference>
<evidence type="ECO:0000313" key="9">
    <source>
        <dbReference type="Proteomes" id="UP000588186"/>
    </source>
</evidence>
<dbReference type="EMBL" id="CAJEWB010000005">
    <property type="protein sequence ID" value="CAD2072402.1"/>
    <property type="molecule type" value="Genomic_DNA"/>
</dbReference>
<name>A0A6V7R689_9BACL</name>
<dbReference type="NCBIfam" id="TIGR03061">
    <property type="entry name" value="pip_yhgE_Nterm"/>
    <property type="match status" value="1"/>
</dbReference>
<dbReference type="PANTHER" id="PTHR43077">
    <property type="entry name" value="TRANSPORT PERMEASE YVFS-RELATED"/>
    <property type="match status" value="1"/>
</dbReference>
<dbReference type="InterPro" id="IPR017501">
    <property type="entry name" value="Phage_infect_YhgE_C"/>
</dbReference>
<dbReference type="GO" id="GO:0140359">
    <property type="term" value="F:ABC-type transporter activity"/>
    <property type="evidence" value="ECO:0007669"/>
    <property type="project" value="InterPro"/>
</dbReference>
<evidence type="ECO:0000256" key="5">
    <source>
        <dbReference type="SAM" id="Coils"/>
    </source>
</evidence>
<feature type="transmembrane region" description="Helical" evidence="6">
    <location>
        <begin position="466"/>
        <end position="487"/>
    </location>
</feature>
<dbReference type="Proteomes" id="UP000588186">
    <property type="component" value="Unassembled WGS sequence"/>
</dbReference>
<comment type="caution">
    <text evidence="8">The sequence shown here is derived from an EMBL/GenBank/DDBJ whole genome shotgun (WGS) entry which is preliminary data.</text>
</comment>
<dbReference type="NCBIfam" id="TIGR03062">
    <property type="entry name" value="pip_yhgE_Cterm"/>
    <property type="match status" value="1"/>
</dbReference>
<evidence type="ECO:0000259" key="7">
    <source>
        <dbReference type="Pfam" id="PF12698"/>
    </source>
</evidence>
<feature type="coiled-coil region" evidence="5">
    <location>
        <begin position="165"/>
        <end position="199"/>
    </location>
</feature>
<dbReference type="Gene3D" id="3.40.1710.10">
    <property type="entry name" value="abc type-2 transporter like domain"/>
    <property type="match status" value="1"/>
</dbReference>
<dbReference type="InterPro" id="IPR017500">
    <property type="entry name" value="Phage_infect_YhgE_N"/>
</dbReference>
<evidence type="ECO:0000256" key="1">
    <source>
        <dbReference type="ARBA" id="ARBA00004141"/>
    </source>
</evidence>
<keyword evidence="3 6" id="KW-1133">Transmembrane helix</keyword>
<feature type="transmembrane region" description="Helical" evidence="6">
    <location>
        <begin position="408"/>
        <end position="427"/>
    </location>
</feature>
<evidence type="ECO:0000313" key="8">
    <source>
        <dbReference type="EMBL" id="CAD2072402.1"/>
    </source>
</evidence>
<keyword evidence="2 6" id="KW-0812">Transmembrane</keyword>
<dbReference type="InterPro" id="IPR051328">
    <property type="entry name" value="T7SS_ABC-Transporter"/>
</dbReference>
<evidence type="ECO:0000256" key="6">
    <source>
        <dbReference type="SAM" id="Phobius"/>
    </source>
</evidence>
<feature type="transmembrane region" description="Helical" evidence="6">
    <location>
        <begin position="348"/>
        <end position="368"/>
    </location>
</feature>
<dbReference type="GO" id="GO:0016020">
    <property type="term" value="C:membrane"/>
    <property type="evidence" value="ECO:0007669"/>
    <property type="project" value="UniProtKB-SubCell"/>
</dbReference>
<keyword evidence="5" id="KW-0175">Coiled coil</keyword>
<evidence type="ECO:0000256" key="2">
    <source>
        <dbReference type="ARBA" id="ARBA00022692"/>
    </source>
</evidence>
<feature type="domain" description="ABC-2 type transporter transmembrane" evidence="7">
    <location>
        <begin position="19"/>
        <end position="476"/>
    </location>
</feature>
<protein>
    <submittedName>
        <fullName evidence="8">ABC-2 family transporter protein</fullName>
    </submittedName>
</protein>
<proteinExistence type="predicted"/>
<keyword evidence="9" id="KW-1185">Reference proteome</keyword>
<dbReference type="RefSeq" id="WP_209579905.1">
    <property type="nucleotide sequence ID" value="NZ_JAGGKJ010000002.1"/>
</dbReference>
<dbReference type="PANTHER" id="PTHR43077:SF5">
    <property type="entry name" value="PHAGE INFECTION PROTEIN"/>
    <property type="match status" value="1"/>
</dbReference>
<keyword evidence="4 6" id="KW-0472">Membrane</keyword>
<comment type="subcellular location">
    <subcellularLocation>
        <location evidence="1">Membrane</location>
        <topology evidence="1">Multi-pass membrane protein</topology>
    </subcellularLocation>
</comment>
<evidence type="ECO:0000256" key="3">
    <source>
        <dbReference type="ARBA" id="ARBA00022989"/>
    </source>
</evidence>
<reference evidence="8 9" key="1">
    <citation type="submission" date="2020-07" db="EMBL/GenBank/DDBJ databases">
        <authorList>
            <person name="Criscuolo A."/>
        </authorList>
    </citation>
    <scope>NUCLEOTIDE SEQUENCE [LARGE SCALE GENOMIC DNA]</scope>
    <source>
        <strain evidence="8">CIP107946</strain>
    </source>
</reference>
<evidence type="ECO:0000256" key="4">
    <source>
        <dbReference type="ARBA" id="ARBA00023136"/>
    </source>
</evidence>
<dbReference type="InterPro" id="IPR013525">
    <property type="entry name" value="ABC2_TM"/>
</dbReference>
<feature type="transmembrane region" description="Helical" evidence="6">
    <location>
        <begin position="380"/>
        <end position="401"/>
    </location>
</feature>
<gene>
    <name evidence="8" type="ORF">JEOPIN946_00495</name>
</gene>
<accession>A0A6V7R689</accession>
<organism evidence="8 9">
    <name type="scientific">Phocicoccus pinnipedialis</name>
    <dbReference type="NCBI Taxonomy" id="110845"/>
    <lineage>
        <taxon>Bacteria</taxon>
        <taxon>Bacillati</taxon>
        <taxon>Bacillota</taxon>
        <taxon>Bacilli</taxon>
        <taxon>Bacillales</taxon>
        <taxon>Salinicoccaceae</taxon>
        <taxon>Phocicoccus</taxon>
    </lineage>
</organism>